<proteinExistence type="predicted"/>
<dbReference type="Gramene" id="RZC55299">
    <property type="protein sequence ID" value="RZC55299"/>
    <property type="gene ID" value="C5167_014158"/>
</dbReference>
<dbReference type="Proteomes" id="UP000316621">
    <property type="component" value="Chromosome 3"/>
</dbReference>
<reference evidence="1 2" key="1">
    <citation type="journal article" date="2018" name="Science">
        <title>The opium poppy genome and morphinan production.</title>
        <authorList>
            <person name="Guo L."/>
            <person name="Winzer T."/>
            <person name="Yang X."/>
            <person name="Li Y."/>
            <person name="Ning Z."/>
            <person name="He Z."/>
            <person name="Teodor R."/>
            <person name="Lu Y."/>
            <person name="Bowser T.A."/>
            <person name="Graham I.A."/>
            <person name="Ye K."/>
        </authorList>
    </citation>
    <scope>NUCLEOTIDE SEQUENCE [LARGE SCALE GENOMIC DNA]</scope>
    <source>
        <strain evidence="2">cv. HN1</strain>
        <tissue evidence="1">Leaves</tissue>
    </source>
</reference>
<name>A0A4Y7J6E8_PAPSO</name>
<gene>
    <name evidence="1" type="ORF">C5167_014158</name>
</gene>
<evidence type="ECO:0000313" key="1">
    <source>
        <dbReference type="EMBL" id="RZC55299.1"/>
    </source>
</evidence>
<evidence type="ECO:0000313" key="2">
    <source>
        <dbReference type="Proteomes" id="UP000316621"/>
    </source>
</evidence>
<keyword evidence="2" id="KW-1185">Reference proteome</keyword>
<protein>
    <submittedName>
        <fullName evidence="1">Uncharacterized protein</fullName>
    </submittedName>
</protein>
<dbReference type="EMBL" id="CM010717">
    <property type="protein sequence ID" value="RZC55299.1"/>
    <property type="molecule type" value="Genomic_DNA"/>
</dbReference>
<accession>A0A4Y7J6E8</accession>
<sequence>MKEKQWYLPSQYEETAWTSFGHQKAMYSDTCFVQRYSSEGWESYGFVHLAGQTH</sequence>
<organism evidence="1 2">
    <name type="scientific">Papaver somniferum</name>
    <name type="common">Opium poppy</name>
    <dbReference type="NCBI Taxonomy" id="3469"/>
    <lineage>
        <taxon>Eukaryota</taxon>
        <taxon>Viridiplantae</taxon>
        <taxon>Streptophyta</taxon>
        <taxon>Embryophyta</taxon>
        <taxon>Tracheophyta</taxon>
        <taxon>Spermatophyta</taxon>
        <taxon>Magnoliopsida</taxon>
        <taxon>Ranunculales</taxon>
        <taxon>Papaveraceae</taxon>
        <taxon>Papaveroideae</taxon>
        <taxon>Papaver</taxon>
    </lineage>
</organism>
<dbReference type="AlphaFoldDB" id="A0A4Y7J6E8"/>